<evidence type="ECO:0000256" key="1">
    <source>
        <dbReference type="SAM" id="MobiDB-lite"/>
    </source>
</evidence>
<evidence type="ECO:0000313" key="4">
    <source>
        <dbReference type="Proteomes" id="UP000619260"/>
    </source>
</evidence>
<proteinExistence type="predicted"/>
<feature type="compositionally biased region" description="Gly residues" evidence="1">
    <location>
        <begin position="79"/>
        <end position="88"/>
    </location>
</feature>
<organism evidence="3 4">
    <name type="scientific">Virgisporangium aliadipatigenens</name>
    <dbReference type="NCBI Taxonomy" id="741659"/>
    <lineage>
        <taxon>Bacteria</taxon>
        <taxon>Bacillati</taxon>
        <taxon>Actinomycetota</taxon>
        <taxon>Actinomycetes</taxon>
        <taxon>Micromonosporales</taxon>
        <taxon>Micromonosporaceae</taxon>
        <taxon>Virgisporangium</taxon>
    </lineage>
</organism>
<feature type="transmembrane region" description="Helical" evidence="2">
    <location>
        <begin position="254"/>
        <end position="275"/>
    </location>
</feature>
<feature type="transmembrane region" description="Helical" evidence="2">
    <location>
        <begin position="177"/>
        <end position="196"/>
    </location>
</feature>
<keyword evidence="2" id="KW-0812">Transmembrane</keyword>
<evidence type="ECO:0000313" key="3">
    <source>
        <dbReference type="EMBL" id="GIJ45685.1"/>
    </source>
</evidence>
<keyword evidence="2" id="KW-0472">Membrane</keyword>
<sequence length="300" mass="30964">MQPGQNQPEEQGYGGYSAGPAPRPDPGYGDPAPAYGDPSRTYGGTPSAHPSDADQPTHVFDGPPAHDPYAPQGAPPPGGGAGGRFGGGRFSGAGGRLSGVGGRAQTIAKAQFAALRARPPAIGDMLIMGGGAFVFLWSFAPFVSYNDELIASVNSGNGKDIDGSYSAWAAETFMAPLTWWVVLAGIVLVALSVLRYRRGEVRLPGATLTGLQFGLALFVFFVLLGYALSNKDMTFGIDEINEQAEALVDADLSYAWGGVLMLIGALAALAGAVLNHFNVAPRARRDPIGAPLPPEPGPGV</sequence>
<comment type="caution">
    <text evidence="3">The sequence shown here is derived from an EMBL/GenBank/DDBJ whole genome shotgun (WGS) entry which is preliminary data.</text>
</comment>
<evidence type="ECO:0000256" key="2">
    <source>
        <dbReference type="SAM" id="Phobius"/>
    </source>
</evidence>
<reference evidence="3" key="1">
    <citation type="submission" date="2021-01" db="EMBL/GenBank/DDBJ databases">
        <title>Whole genome shotgun sequence of Virgisporangium aliadipatigenens NBRC 105644.</title>
        <authorList>
            <person name="Komaki H."/>
            <person name="Tamura T."/>
        </authorList>
    </citation>
    <scope>NUCLEOTIDE SEQUENCE</scope>
    <source>
        <strain evidence="3">NBRC 105644</strain>
    </source>
</reference>
<feature type="region of interest" description="Disordered" evidence="1">
    <location>
        <begin position="1"/>
        <end position="88"/>
    </location>
</feature>
<name>A0A8J4DP86_9ACTN</name>
<gene>
    <name evidence="3" type="ORF">Val02_25710</name>
</gene>
<feature type="transmembrane region" description="Helical" evidence="2">
    <location>
        <begin position="125"/>
        <end position="145"/>
    </location>
</feature>
<protein>
    <submittedName>
        <fullName evidence="3">Uncharacterized protein</fullName>
    </submittedName>
</protein>
<dbReference type="RefSeq" id="WP_203899241.1">
    <property type="nucleotide sequence ID" value="NZ_BOPF01000008.1"/>
</dbReference>
<dbReference type="AlphaFoldDB" id="A0A8J4DP86"/>
<keyword evidence="2" id="KW-1133">Transmembrane helix</keyword>
<dbReference type="EMBL" id="BOPF01000008">
    <property type="protein sequence ID" value="GIJ45685.1"/>
    <property type="molecule type" value="Genomic_DNA"/>
</dbReference>
<dbReference type="Proteomes" id="UP000619260">
    <property type="component" value="Unassembled WGS sequence"/>
</dbReference>
<accession>A0A8J4DP86</accession>
<keyword evidence="4" id="KW-1185">Reference proteome</keyword>
<feature type="transmembrane region" description="Helical" evidence="2">
    <location>
        <begin position="208"/>
        <end position="228"/>
    </location>
</feature>